<reference evidence="2 3" key="1">
    <citation type="submission" date="2019-04" db="EMBL/GenBank/DDBJ databases">
        <title>High contiguity whole genome sequence and gene annotation resource for two Venturia nashicola isolates.</title>
        <authorList>
            <person name="Prokchorchik M."/>
            <person name="Won K."/>
            <person name="Lee Y."/>
            <person name="Choi E.D."/>
            <person name="Segonzac C."/>
            <person name="Sohn K.H."/>
        </authorList>
    </citation>
    <scope>NUCLEOTIDE SEQUENCE [LARGE SCALE GENOMIC DNA]</scope>
    <source>
        <strain evidence="2 3">PRI2</strain>
    </source>
</reference>
<dbReference type="AlphaFoldDB" id="A0A4Z1PDL8"/>
<dbReference type="Proteomes" id="UP000298493">
    <property type="component" value="Unassembled WGS sequence"/>
</dbReference>
<comment type="caution">
    <text evidence="2">The sequence shown here is derived from an EMBL/GenBank/DDBJ whole genome shotgun (WGS) entry which is preliminary data.</text>
</comment>
<dbReference type="InterPro" id="IPR037175">
    <property type="entry name" value="KFase_sf"/>
</dbReference>
<protein>
    <recommendedName>
        <fullName evidence="4">Cyclase</fullName>
    </recommendedName>
</protein>
<dbReference type="STRING" id="86259.A0A4Z1PDL8"/>
<keyword evidence="3" id="KW-1185">Reference proteome</keyword>
<dbReference type="GO" id="GO:0019441">
    <property type="term" value="P:L-tryptophan catabolic process to kynurenine"/>
    <property type="evidence" value="ECO:0007669"/>
    <property type="project" value="InterPro"/>
</dbReference>
<evidence type="ECO:0000313" key="3">
    <source>
        <dbReference type="Proteomes" id="UP000298493"/>
    </source>
</evidence>
<dbReference type="SUPFAM" id="SSF102198">
    <property type="entry name" value="Putative cyclase"/>
    <property type="match status" value="1"/>
</dbReference>
<dbReference type="Pfam" id="PF04199">
    <property type="entry name" value="Cyclase"/>
    <property type="match status" value="1"/>
</dbReference>
<proteinExistence type="inferred from homology"/>
<accession>A0A4Z1PDL8</accession>
<comment type="similarity">
    <text evidence="1">Belongs to the Cyclase 1 superfamily.</text>
</comment>
<organism evidence="2 3">
    <name type="scientific">Venturia nashicola</name>
    <dbReference type="NCBI Taxonomy" id="86259"/>
    <lineage>
        <taxon>Eukaryota</taxon>
        <taxon>Fungi</taxon>
        <taxon>Dikarya</taxon>
        <taxon>Ascomycota</taxon>
        <taxon>Pezizomycotina</taxon>
        <taxon>Dothideomycetes</taxon>
        <taxon>Pleosporomycetidae</taxon>
        <taxon>Venturiales</taxon>
        <taxon>Venturiaceae</taxon>
        <taxon>Venturia</taxon>
    </lineage>
</organism>
<gene>
    <name evidence="2" type="ORF">E6O75_ATG04604</name>
</gene>
<dbReference type="EMBL" id="SNSC02000004">
    <property type="protein sequence ID" value="TID25399.1"/>
    <property type="molecule type" value="Genomic_DNA"/>
</dbReference>
<dbReference type="OrthoDB" id="5396at2759"/>
<dbReference type="PANTHER" id="PTHR34861">
    <property type="match status" value="1"/>
</dbReference>
<evidence type="ECO:0000313" key="2">
    <source>
        <dbReference type="EMBL" id="TID25399.1"/>
    </source>
</evidence>
<dbReference type="Gene3D" id="3.50.30.50">
    <property type="entry name" value="Putative cyclase"/>
    <property type="match status" value="1"/>
</dbReference>
<evidence type="ECO:0008006" key="4">
    <source>
        <dbReference type="Google" id="ProtNLM"/>
    </source>
</evidence>
<dbReference type="PANTHER" id="PTHR34861:SF11">
    <property type="entry name" value="CYCLASE"/>
    <property type="match status" value="1"/>
</dbReference>
<dbReference type="GO" id="GO:0004061">
    <property type="term" value="F:arylformamidase activity"/>
    <property type="evidence" value="ECO:0007669"/>
    <property type="project" value="InterPro"/>
</dbReference>
<sequence>MDSLPKFSELPLDKNDPPYSAWGLYGKHDELGTLNRLTEQVVLEAAKEIQTGTRISLNWPLDAQKTPFFGRQLFHKNIFQKPPRIVNDDVWTFNTQSSSQWDGLRHFGYQKEKVFYNGITLDDIHGEHATNVNGIHAWSEKGIVGRGILLDYHTWRLENNIPYDPFANDAIPLDHLKAVLKFQATEIKFGDILIVRSGYMHAFEAMKADQIEALAKINPPTFGGVQQSTQMLEWIWENFSAVAGDQPSFECWPSKESYLLHEVLLAGWGTPVGELFDLEKLGKECKRLGRWSFFVTSEVCNVPGGVASPPNILAIF</sequence>
<name>A0A4Z1PDL8_9PEZI</name>
<dbReference type="InterPro" id="IPR007325">
    <property type="entry name" value="KFase/CYL"/>
</dbReference>
<evidence type="ECO:0000256" key="1">
    <source>
        <dbReference type="ARBA" id="ARBA00007865"/>
    </source>
</evidence>